<dbReference type="InParanoid" id="A0A1D6Q4J1"/>
<gene>
    <name evidence="1" type="ORF">ZEAMMB73_Zm00001d051022</name>
</gene>
<name>A0A1D6Q4J1_MAIZE</name>
<reference evidence="1" key="1">
    <citation type="submission" date="2015-12" db="EMBL/GenBank/DDBJ databases">
        <title>Update maize B73 reference genome by single molecule sequencing technologies.</title>
        <authorList>
            <consortium name="Maize Genome Sequencing Project"/>
            <person name="Ware D."/>
        </authorList>
    </citation>
    <scope>NUCLEOTIDE SEQUENCE</scope>
    <source>
        <tissue evidence="1">Seedling</tissue>
    </source>
</reference>
<dbReference type="EMBL" id="CM000780">
    <property type="protein sequence ID" value="AQK53475.1"/>
    <property type="molecule type" value="Genomic_DNA"/>
</dbReference>
<evidence type="ECO:0000313" key="1">
    <source>
        <dbReference type="EMBL" id="AQK53476.1"/>
    </source>
</evidence>
<accession>A0A1D6Q4J1</accession>
<protein>
    <submittedName>
        <fullName evidence="1">Uncharacterized protein</fullName>
    </submittedName>
</protein>
<dbReference type="AlphaFoldDB" id="A0A1D6Q4J1"/>
<sequence>MHLVSQHPAKSYCHNLWTCFLLVKVVFYNDHVLSLDRYKFYT</sequence>
<proteinExistence type="predicted"/>
<organism evidence="1">
    <name type="scientific">Zea mays</name>
    <name type="common">Maize</name>
    <dbReference type="NCBI Taxonomy" id="4577"/>
    <lineage>
        <taxon>Eukaryota</taxon>
        <taxon>Viridiplantae</taxon>
        <taxon>Streptophyta</taxon>
        <taxon>Embryophyta</taxon>
        <taxon>Tracheophyta</taxon>
        <taxon>Spermatophyta</taxon>
        <taxon>Magnoliopsida</taxon>
        <taxon>Liliopsida</taxon>
        <taxon>Poales</taxon>
        <taxon>Poaceae</taxon>
        <taxon>PACMAD clade</taxon>
        <taxon>Panicoideae</taxon>
        <taxon>Andropogonodae</taxon>
        <taxon>Andropogoneae</taxon>
        <taxon>Tripsacinae</taxon>
        <taxon>Zea</taxon>
    </lineage>
</organism>
<dbReference type="EMBL" id="CM000780">
    <property type="protein sequence ID" value="AQK53476.1"/>
    <property type="molecule type" value="Genomic_DNA"/>
</dbReference>